<reference evidence="6" key="1">
    <citation type="submission" date="2023-05" db="EMBL/GenBank/DDBJ databases">
        <title>Cataloging the Phylogenetic Diversity of Human Bladder Bacteria.</title>
        <authorList>
            <person name="Du J."/>
        </authorList>
    </citation>
    <scope>NUCLEOTIDE SEQUENCE</scope>
    <source>
        <strain evidence="6">UMB1231</strain>
    </source>
</reference>
<dbReference type="AlphaFoldDB" id="A0AAJ1Q2G8"/>
<proteinExistence type="predicted"/>
<dbReference type="Pfam" id="PF13416">
    <property type="entry name" value="SBP_bac_8"/>
    <property type="match status" value="1"/>
</dbReference>
<dbReference type="PANTHER" id="PTHR30222:SF17">
    <property type="entry name" value="SPERMIDINE_PUTRESCINE-BINDING PERIPLASMIC PROTEIN"/>
    <property type="match status" value="1"/>
</dbReference>
<gene>
    <name evidence="6" type="ORF">QP433_00810</name>
</gene>
<name>A0AAJ1Q2G8_9LACT</name>
<sequence length="357" mass="40580">MKQLGQFMAIILLVVGLLVLGRHYLQDNQKLNGDNVVNFYNWGDYIDPDLLKQFEEETGYVVVYETFDSNEAMLTKVQQGGTNYDLIGPSEYMVETMIELGLLETIDAAQLDNLQYIDEHFLDQSFDPGNHYSIPYFWGTLGIVYNSKFIDEGDIQSWDDLWKPELRGKVMMIDGAREVLGIGLQSQGWSLNETDSQRLQKAADKMKTLMPNIQALLADEIKMYLAMEESPIAVTYSGEAAMAMEENEALRYLVPQEGSNIWFDTLAIPKGAKNKKGALALMNFLMRPEVAAQNAEYIGYSTPNKAAKALLDPEITSDQAFYPDNETLDHLEVYRNLGKEKLIEYNDLYLQVKLEPR</sequence>
<keyword evidence="3" id="KW-0732">Signal</keyword>
<dbReference type="GO" id="GO:0015846">
    <property type="term" value="P:polyamine transport"/>
    <property type="evidence" value="ECO:0007669"/>
    <property type="project" value="InterPro"/>
</dbReference>
<dbReference type="PANTHER" id="PTHR30222">
    <property type="entry name" value="SPERMIDINE/PUTRESCINE-BINDING PERIPLASMIC PROTEIN"/>
    <property type="match status" value="1"/>
</dbReference>
<dbReference type="InterPro" id="IPR001188">
    <property type="entry name" value="Sperm_putr-bd"/>
</dbReference>
<evidence type="ECO:0000256" key="3">
    <source>
        <dbReference type="ARBA" id="ARBA00022729"/>
    </source>
</evidence>
<dbReference type="Proteomes" id="UP001229251">
    <property type="component" value="Unassembled WGS sequence"/>
</dbReference>
<evidence type="ECO:0000256" key="5">
    <source>
        <dbReference type="PIRSR" id="PIRSR019574-1"/>
    </source>
</evidence>
<comment type="subcellular location">
    <subcellularLocation>
        <location evidence="1">Periplasm</location>
    </subcellularLocation>
</comment>
<evidence type="ECO:0000256" key="2">
    <source>
        <dbReference type="ARBA" id="ARBA00022448"/>
    </source>
</evidence>
<keyword evidence="4" id="KW-0574">Periplasm</keyword>
<comment type="caution">
    <text evidence="6">The sequence shown here is derived from an EMBL/GenBank/DDBJ whole genome shotgun (WGS) entry which is preliminary data.</text>
</comment>
<dbReference type="Gene3D" id="3.40.190.10">
    <property type="entry name" value="Periplasmic binding protein-like II"/>
    <property type="match status" value="2"/>
</dbReference>
<dbReference type="RefSeq" id="WP_285065176.1">
    <property type="nucleotide sequence ID" value="NZ_CAUPDI010000030.1"/>
</dbReference>
<dbReference type="GO" id="GO:0042597">
    <property type="term" value="C:periplasmic space"/>
    <property type="evidence" value="ECO:0007669"/>
    <property type="project" value="UniProtKB-SubCell"/>
</dbReference>
<keyword evidence="2" id="KW-0813">Transport</keyword>
<protein>
    <submittedName>
        <fullName evidence="6">ABC transporter substrate-binding protein</fullName>
    </submittedName>
</protein>
<organism evidence="6 7">
    <name type="scientific">Facklamia hominis</name>
    <dbReference type="NCBI Taxonomy" id="178214"/>
    <lineage>
        <taxon>Bacteria</taxon>
        <taxon>Bacillati</taxon>
        <taxon>Bacillota</taxon>
        <taxon>Bacilli</taxon>
        <taxon>Lactobacillales</taxon>
        <taxon>Aerococcaceae</taxon>
        <taxon>Facklamia</taxon>
    </lineage>
</organism>
<dbReference type="PIRSF" id="PIRSF019574">
    <property type="entry name" value="Periplasmic_polyamine_BP"/>
    <property type="match status" value="1"/>
</dbReference>
<dbReference type="SUPFAM" id="SSF53850">
    <property type="entry name" value="Periplasmic binding protein-like II"/>
    <property type="match status" value="1"/>
</dbReference>
<feature type="binding site" evidence="5">
    <location>
        <position position="92"/>
    </location>
    <ligand>
        <name>spermidine</name>
        <dbReference type="ChEBI" id="CHEBI:57834"/>
    </ligand>
</feature>
<evidence type="ECO:0000313" key="7">
    <source>
        <dbReference type="Proteomes" id="UP001229251"/>
    </source>
</evidence>
<dbReference type="EMBL" id="JASOOE010000002">
    <property type="protein sequence ID" value="MDK7186518.1"/>
    <property type="molecule type" value="Genomic_DNA"/>
</dbReference>
<evidence type="ECO:0000256" key="1">
    <source>
        <dbReference type="ARBA" id="ARBA00004418"/>
    </source>
</evidence>
<dbReference type="InterPro" id="IPR006059">
    <property type="entry name" value="SBP"/>
</dbReference>
<dbReference type="PRINTS" id="PR00909">
    <property type="entry name" value="SPERMDNBNDNG"/>
</dbReference>
<dbReference type="GO" id="GO:0019808">
    <property type="term" value="F:polyamine binding"/>
    <property type="evidence" value="ECO:0007669"/>
    <property type="project" value="InterPro"/>
</dbReference>
<accession>A0AAJ1Q2G8</accession>
<evidence type="ECO:0000256" key="4">
    <source>
        <dbReference type="ARBA" id="ARBA00022764"/>
    </source>
</evidence>
<evidence type="ECO:0000313" key="6">
    <source>
        <dbReference type="EMBL" id="MDK7186518.1"/>
    </source>
</evidence>
<dbReference type="CDD" id="cd13663">
    <property type="entry name" value="PBP2_PotD_PotF_like_2"/>
    <property type="match status" value="1"/>
</dbReference>